<name>A0AAV3WHI9_9CYAN</name>
<accession>A0AAV3WHI9</accession>
<keyword evidence="2" id="KW-1185">Reference proteome</keyword>
<dbReference type="AlphaFoldDB" id="A0AAV3WHI9"/>
<organism evidence="1 2">
    <name type="scientific">Microseira wollei NIES-4236</name>
    <dbReference type="NCBI Taxonomy" id="2530354"/>
    <lineage>
        <taxon>Bacteria</taxon>
        <taxon>Bacillati</taxon>
        <taxon>Cyanobacteriota</taxon>
        <taxon>Cyanophyceae</taxon>
        <taxon>Oscillatoriophycideae</taxon>
        <taxon>Aerosakkonematales</taxon>
        <taxon>Aerosakkonemataceae</taxon>
        <taxon>Microseira</taxon>
    </lineage>
</organism>
<evidence type="ECO:0000313" key="1">
    <source>
        <dbReference type="EMBL" id="GET38439.1"/>
    </source>
</evidence>
<sequence length="130" mass="14656">MRLSHKTDRMFPQKPRWLIIATFSFSLALASCFGSTRPIGYVARTQQEAQQAACYKLRQRQVKAIDVASLGVFPGVQTITNEAQKLEIQLIEAKTKFIDTHPQIVSLKQRQAALNTLLQQRLEGACKVLN</sequence>
<dbReference type="PROSITE" id="PS51257">
    <property type="entry name" value="PROKAR_LIPOPROTEIN"/>
    <property type="match status" value="1"/>
</dbReference>
<reference evidence="1" key="1">
    <citation type="submission" date="2019-10" db="EMBL/GenBank/DDBJ databases">
        <title>Draft genome sequece of Microseira wollei NIES-4236.</title>
        <authorList>
            <person name="Yamaguchi H."/>
            <person name="Suzuki S."/>
            <person name="Kawachi M."/>
        </authorList>
    </citation>
    <scope>NUCLEOTIDE SEQUENCE</scope>
    <source>
        <strain evidence="1">NIES-4236</strain>
    </source>
</reference>
<dbReference type="Proteomes" id="UP001050975">
    <property type="component" value="Unassembled WGS sequence"/>
</dbReference>
<proteinExistence type="predicted"/>
<gene>
    <name evidence="1" type="ORF">MiSe_31970</name>
</gene>
<dbReference type="EMBL" id="BLAY01000045">
    <property type="protein sequence ID" value="GET38439.1"/>
    <property type="molecule type" value="Genomic_DNA"/>
</dbReference>
<comment type="caution">
    <text evidence="1">The sequence shown here is derived from an EMBL/GenBank/DDBJ whole genome shotgun (WGS) entry which is preliminary data.</text>
</comment>
<evidence type="ECO:0000313" key="2">
    <source>
        <dbReference type="Proteomes" id="UP001050975"/>
    </source>
</evidence>
<protein>
    <submittedName>
        <fullName evidence="1">Lipopolysaccharide biosynthesis protein</fullName>
    </submittedName>
</protein>